<dbReference type="EMBL" id="JAWLIP010000001">
    <property type="protein sequence ID" value="MDV6225150.1"/>
    <property type="molecule type" value="Genomic_DNA"/>
</dbReference>
<keyword evidence="3" id="KW-1185">Reference proteome</keyword>
<gene>
    <name evidence="2" type="ORF">R2G56_02525</name>
</gene>
<evidence type="ECO:0000256" key="1">
    <source>
        <dbReference type="SAM" id="MobiDB-lite"/>
    </source>
</evidence>
<sequence>MPRQDTHHAAAAEELARFFQLHVALDRPIEMWSERIDRHWHDMLPGSETTEPGTSSSEAHEAYDRFCIEACGRRITHAEGKGHGLISWTAEYEKRFGELPKIWFMNEGGVVDRPARDHYLRTGMVIASWDCGPLQPDPMERRPKDEGKDSGKTAPPKPIRDSDKDKKTSSRAG</sequence>
<feature type="region of interest" description="Disordered" evidence="1">
    <location>
        <begin position="130"/>
        <end position="173"/>
    </location>
</feature>
<proteinExistence type="predicted"/>
<comment type="caution">
    <text evidence="2">The sequence shown here is derived from an EMBL/GenBank/DDBJ whole genome shotgun (WGS) entry which is preliminary data.</text>
</comment>
<evidence type="ECO:0000313" key="2">
    <source>
        <dbReference type="EMBL" id="MDV6225150.1"/>
    </source>
</evidence>
<evidence type="ECO:0000313" key="3">
    <source>
        <dbReference type="Proteomes" id="UP001185659"/>
    </source>
</evidence>
<protein>
    <submittedName>
        <fullName evidence="2">Uncharacterized protein</fullName>
    </submittedName>
</protein>
<accession>A0ABU4AFX3</accession>
<name>A0ABU4AFX3_9HYPH</name>
<feature type="compositionally biased region" description="Basic and acidic residues" evidence="1">
    <location>
        <begin position="138"/>
        <end position="151"/>
    </location>
</feature>
<feature type="compositionally biased region" description="Basic and acidic residues" evidence="1">
    <location>
        <begin position="158"/>
        <end position="173"/>
    </location>
</feature>
<organism evidence="2 3">
    <name type="scientific">Nitratireductor aquimarinus</name>
    <dbReference type="NCBI Taxonomy" id="889300"/>
    <lineage>
        <taxon>Bacteria</taxon>
        <taxon>Pseudomonadati</taxon>
        <taxon>Pseudomonadota</taxon>
        <taxon>Alphaproteobacteria</taxon>
        <taxon>Hyphomicrobiales</taxon>
        <taxon>Phyllobacteriaceae</taxon>
        <taxon>Nitratireductor</taxon>
    </lineage>
</organism>
<reference evidence="2 3" key="1">
    <citation type="submission" date="2023-10" db="EMBL/GenBank/DDBJ databases">
        <authorList>
            <person name="Venkata Ramana C."/>
            <person name="Sasikala C."/>
            <person name="Dhurka M."/>
        </authorList>
    </citation>
    <scope>NUCLEOTIDE SEQUENCE [LARGE SCALE GENOMIC DNA]</scope>
    <source>
        <strain evidence="2 3">KCTC 32151</strain>
    </source>
</reference>
<dbReference type="Proteomes" id="UP001185659">
    <property type="component" value="Unassembled WGS sequence"/>
</dbReference>
<dbReference type="RefSeq" id="WP_317560352.1">
    <property type="nucleotide sequence ID" value="NZ_JAWLIP010000001.1"/>
</dbReference>